<dbReference type="PANTHER" id="PTHR11487">
    <property type="entry name" value="THIOESTERASE"/>
    <property type="match status" value="1"/>
</dbReference>
<dbReference type="RefSeq" id="WP_167473034.1">
    <property type="nucleotide sequence ID" value="NZ_CP046172.1"/>
</dbReference>
<dbReference type="InterPro" id="IPR029058">
    <property type="entry name" value="AB_hydrolase_fold"/>
</dbReference>
<dbReference type="Pfam" id="PF00975">
    <property type="entry name" value="Thioesterase"/>
    <property type="match status" value="1"/>
</dbReference>
<evidence type="ECO:0000313" key="6">
    <source>
        <dbReference type="Proteomes" id="UP000503540"/>
    </source>
</evidence>
<dbReference type="Proteomes" id="UP000503540">
    <property type="component" value="Chromosome"/>
</dbReference>
<comment type="similarity">
    <text evidence="1">Belongs to the thioesterase family.</text>
</comment>
<evidence type="ECO:0000313" key="5">
    <source>
        <dbReference type="EMBL" id="QIS10000.1"/>
    </source>
</evidence>
<evidence type="ECO:0000256" key="3">
    <source>
        <dbReference type="ARBA" id="ARBA00024293"/>
    </source>
</evidence>
<dbReference type="InterPro" id="IPR001031">
    <property type="entry name" value="Thioesterase"/>
</dbReference>
<organism evidence="5 6">
    <name type="scientific">Nocardia arthritidis</name>
    <dbReference type="NCBI Taxonomy" id="228602"/>
    <lineage>
        <taxon>Bacteria</taxon>
        <taxon>Bacillati</taxon>
        <taxon>Actinomycetota</taxon>
        <taxon>Actinomycetes</taxon>
        <taxon>Mycobacteriales</taxon>
        <taxon>Nocardiaceae</taxon>
        <taxon>Nocardia</taxon>
    </lineage>
</organism>
<sequence length="255" mass="27614">MAANAWITVFHAKPAAAYRVVYFPHAGGTAGTALPLSAAAPPSVEVVAIEYPGRQWRRSEPPATDIRQLAHGAARALLELGDRPTVLFGHSMGAIVGFEVARMLAAEGSDVVGRLFASSSGPPSRPRRRAPDAGMSDAELVAEMRELGGTDETLFADREALQLMLPALRDDYRAMASYICPPGEIDAPVTVLFGRDDPSISYRSALEWRWHTRGSVEVQTFPGGHFYLNRCTRDVIETILAHFELLASAGKQELS</sequence>
<keyword evidence="5" id="KW-0378">Hydrolase</keyword>
<evidence type="ECO:0000256" key="2">
    <source>
        <dbReference type="ARBA" id="ARBA00015007"/>
    </source>
</evidence>
<dbReference type="GO" id="GO:0008610">
    <property type="term" value="P:lipid biosynthetic process"/>
    <property type="evidence" value="ECO:0007669"/>
    <property type="project" value="TreeGrafter"/>
</dbReference>
<comment type="catalytic activity">
    <reaction evidence="3">
        <text>a fatty acyl-CoA + H2O = a fatty acid + CoA + H(+)</text>
        <dbReference type="Rhea" id="RHEA:16781"/>
        <dbReference type="ChEBI" id="CHEBI:15377"/>
        <dbReference type="ChEBI" id="CHEBI:15378"/>
        <dbReference type="ChEBI" id="CHEBI:28868"/>
        <dbReference type="ChEBI" id="CHEBI:57287"/>
        <dbReference type="ChEBI" id="CHEBI:77636"/>
    </reaction>
</comment>
<dbReference type="Gene3D" id="3.40.50.1820">
    <property type="entry name" value="alpha/beta hydrolase"/>
    <property type="match status" value="1"/>
</dbReference>
<dbReference type="PANTHER" id="PTHR11487:SF0">
    <property type="entry name" value="S-ACYL FATTY ACID SYNTHASE THIOESTERASE, MEDIUM CHAIN"/>
    <property type="match status" value="1"/>
</dbReference>
<dbReference type="EMBL" id="CP046172">
    <property type="protein sequence ID" value="QIS10000.1"/>
    <property type="molecule type" value="Genomic_DNA"/>
</dbReference>
<dbReference type="SUPFAM" id="SSF53474">
    <property type="entry name" value="alpha/beta-Hydrolases"/>
    <property type="match status" value="1"/>
</dbReference>
<dbReference type="GO" id="GO:0016787">
    <property type="term" value="F:hydrolase activity"/>
    <property type="evidence" value="ECO:0007669"/>
    <property type="project" value="UniProtKB-KW"/>
</dbReference>
<dbReference type="AlphaFoldDB" id="A0A6G9YA52"/>
<name>A0A6G9YA52_9NOCA</name>
<protein>
    <recommendedName>
        <fullName evidence="2">Thioesterase TesA</fullName>
    </recommendedName>
</protein>
<proteinExistence type="inferred from homology"/>
<dbReference type="KEGG" id="nah:F5544_10510"/>
<dbReference type="InterPro" id="IPR012223">
    <property type="entry name" value="TEII"/>
</dbReference>
<evidence type="ECO:0000259" key="4">
    <source>
        <dbReference type="Pfam" id="PF00975"/>
    </source>
</evidence>
<gene>
    <name evidence="5" type="ORF">F5544_10510</name>
</gene>
<accession>A0A6G9YA52</accession>
<evidence type="ECO:0000256" key="1">
    <source>
        <dbReference type="ARBA" id="ARBA00007169"/>
    </source>
</evidence>
<keyword evidence="6" id="KW-1185">Reference proteome</keyword>
<reference evidence="5 6" key="1">
    <citation type="journal article" date="2019" name="ACS Chem. Biol.">
        <title>Identification and Mobilization of a Cryptic Antibiotic Biosynthesis Gene Locus from a Human-Pathogenic Nocardia Isolate.</title>
        <authorList>
            <person name="Herisse M."/>
            <person name="Ishida K."/>
            <person name="Porter J.L."/>
            <person name="Howden B."/>
            <person name="Hertweck C."/>
            <person name="Stinear T.P."/>
            <person name="Pidot S.J."/>
        </authorList>
    </citation>
    <scope>NUCLEOTIDE SEQUENCE [LARGE SCALE GENOMIC DNA]</scope>
    <source>
        <strain evidence="5 6">AUSMDU00012717</strain>
    </source>
</reference>
<feature type="domain" description="Thioesterase" evidence="4">
    <location>
        <begin position="20"/>
        <end position="241"/>
    </location>
</feature>